<evidence type="ECO:0000313" key="2">
    <source>
        <dbReference type="Proteomes" id="UP001060085"/>
    </source>
</evidence>
<organism evidence="1 2">
    <name type="scientific">Catharanthus roseus</name>
    <name type="common">Madagascar periwinkle</name>
    <name type="synonym">Vinca rosea</name>
    <dbReference type="NCBI Taxonomy" id="4058"/>
    <lineage>
        <taxon>Eukaryota</taxon>
        <taxon>Viridiplantae</taxon>
        <taxon>Streptophyta</taxon>
        <taxon>Embryophyta</taxon>
        <taxon>Tracheophyta</taxon>
        <taxon>Spermatophyta</taxon>
        <taxon>Magnoliopsida</taxon>
        <taxon>eudicotyledons</taxon>
        <taxon>Gunneridae</taxon>
        <taxon>Pentapetalae</taxon>
        <taxon>asterids</taxon>
        <taxon>lamiids</taxon>
        <taxon>Gentianales</taxon>
        <taxon>Apocynaceae</taxon>
        <taxon>Rauvolfioideae</taxon>
        <taxon>Vinceae</taxon>
        <taxon>Catharanthinae</taxon>
        <taxon>Catharanthus</taxon>
    </lineage>
</organism>
<comment type="caution">
    <text evidence="1">The sequence shown here is derived from an EMBL/GenBank/DDBJ whole genome shotgun (WGS) entry which is preliminary data.</text>
</comment>
<name>A0ACC0C2G7_CATRO</name>
<dbReference type="Proteomes" id="UP001060085">
    <property type="component" value="Linkage Group LG02"/>
</dbReference>
<accession>A0ACC0C2G7</accession>
<proteinExistence type="predicted"/>
<keyword evidence="2" id="KW-1185">Reference proteome</keyword>
<reference evidence="2" key="1">
    <citation type="journal article" date="2023" name="Nat. Plants">
        <title>Single-cell RNA sequencing provides a high-resolution roadmap for understanding the multicellular compartmentation of specialized metabolism.</title>
        <authorList>
            <person name="Sun S."/>
            <person name="Shen X."/>
            <person name="Li Y."/>
            <person name="Li Y."/>
            <person name="Wang S."/>
            <person name="Li R."/>
            <person name="Zhang H."/>
            <person name="Shen G."/>
            <person name="Guo B."/>
            <person name="Wei J."/>
            <person name="Xu J."/>
            <person name="St-Pierre B."/>
            <person name="Chen S."/>
            <person name="Sun C."/>
        </authorList>
    </citation>
    <scope>NUCLEOTIDE SEQUENCE [LARGE SCALE GENOMIC DNA]</scope>
</reference>
<sequence length="892" mass="102659">MARPYQENHEDILKAQTVVEFALENLKLISLLKSVALISERNEIESLYTNLQFLQNFIKGGQESFNQDPSFSEQVEEIFQVVDELLVATDSAFYSNLSDTSPFLRYSPGVADLVQNIILCFRNSLYSTRIADLVLEIREIFAGPKTRDGIVVITDSGFYGDFLGRVDFRRYSPDVSGLLQTIGSMERFMISAIVVGFEDETRVLRDRLIAGRMRLEVVPIVGMAGIGKTTIANKLFNDLSINYRFHIRAWTTISQAYGMRKSLHSILSSILNENDPVFDMGAQDIGEKLRKCLKGNRYLIVIDDIWDKQTWNELKVFFPDDGNGSRILTTSRIVDVVANASTDKDTHFLRVLTSTESYALLKQKVFADKIFPEELDQIGKLIVEKCKGLPLAIVVVSGLLAQREKTQDCWRHVADSISSSVDNEFGQIMDILALSYTDLPPHLKSCFLYLGSFPEDYEIPVKGLLRTWIAEGFVEHWDQKVLEDVAENYLINLINRSLIIVAKKSSVGGIKSCHLHDVLHDFCRKKSNEKKFLQLLCKCEQNPYPVYRFSDCQYFHSYKGCYVTEDSVSNTRTLAVYRFLKVLDLRHIMLDKFPGKILELIHLRLLALWVDRYQHLPQAIFRLRNLETFILDGDKAGLIKLSNQILKMARLRHVQISKELLCDEWNWVSTDQSSIYSSVLENLQTLSRVCPSGFFYILLSETPNLKNLGLHLTFSDKENPSLFPDLLHLDKLETLKFEYQTLGMVPFHIRHESFPPSLKKLTLVGSHVKWEEMSIVELLPNLEVLKIKDNFFSGPIWETMEEGFCSLKFLKLSHVDLQQWISCSSHFPRLEHLVLNGCLDLQEILTEIEEIDTLHTVEVYRSSKSTIKWAEEIKINRREKVKVLVYKRFQEF</sequence>
<protein>
    <submittedName>
        <fullName evidence="1">Uncharacterized protein</fullName>
    </submittedName>
</protein>
<gene>
    <name evidence="1" type="ORF">M9H77_10128</name>
</gene>
<dbReference type="EMBL" id="CM044702">
    <property type="protein sequence ID" value="KAI5679178.1"/>
    <property type="molecule type" value="Genomic_DNA"/>
</dbReference>
<evidence type="ECO:0000313" key="1">
    <source>
        <dbReference type="EMBL" id="KAI5679178.1"/>
    </source>
</evidence>